<dbReference type="EMBL" id="VFOP01000001">
    <property type="protein sequence ID" value="TQL52495.1"/>
    <property type="molecule type" value="Genomic_DNA"/>
</dbReference>
<dbReference type="Proteomes" id="UP000319516">
    <property type="component" value="Unassembled WGS sequence"/>
</dbReference>
<keyword evidence="1" id="KW-0472">Membrane</keyword>
<evidence type="ECO:0000313" key="3">
    <source>
        <dbReference type="Proteomes" id="UP000319516"/>
    </source>
</evidence>
<proteinExistence type="predicted"/>
<keyword evidence="3" id="KW-1185">Reference proteome</keyword>
<accession>A0A542YWN4</accession>
<feature type="transmembrane region" description="Helical" evidence="1">
    <location>
        <begin position="20"/>
        <end position="41"/>
    </location>
</feature>
<name>A0A542YWN4_9MICO</name>
<feature type="transmembrane region" description="Helical" evidence="1">
    <location>
        <begin position="47"/>
        <end position="74"/>
    </location>
</feature>
<protein>
    <recommendedName>
        <fullName evidence="4">PH (Pleckstrin Homology) domain-containing protein</fullName>
    </recommendedName>
</protein>
<gene>
    <name evidence="2" type="ORF">FB467_3682</name>
</gene>
<sequence>MSAPGWLGPPVSTLRPRIPLYDVCYLALPPACLLVGTLFMADPEERWLFGGLTLLFALLSAGWLTWSASAVLTLHRHGVRVGRRLGRVRSIPYGSIHPASIATYADISRIVNSARPLVWPRWFIFVNSKEAVSFVGPARASVVGPGQPPPPVAGDGFVLFATPDADVVADELRRALLAHGVPREQAYASAGRSPVDLAGVLLTTRRQAMPGYDSGWRPDAP</sequence>
<evidence type="ECO:0000313" key="2">
    <source>
        <dbReference type="EMBL" id="TQL52495.1"/>
    </source>
</evidence>
<keyword evidence="1" id="KW-1133">Transmembrane helix</keyword>
<reference evidence="2 3" key="1">
    <citation type="submission" date="2019-06" db="EMBL/GenBank/DDBJ databases">
        <title>Sequencing the genomes of 1000 actinobacteria strains.</title>
        <authorList>
            <person name="Klenk H.-P."/>
        </authorList>
    </citation>
    <scope>NUCLEOTIDE SEQUENCE [LARGE SCALE GENOMIC DNA]</scope>
    <source>
        <strain evidence="2 3">DSM 12335</strain>
    </source>
</reference>
<evidence type="ECO:0008006" key="4">
    <source>
        <dbReference type="Google" id="ProtNLM"/>
    </source>
</evidence>
<organism evidence="2 3">
    <name type="scientific">Ornithinicoccus hortensis</name>
    <dbReference type="NCBI Taxonomy" id="82346"/>
    <lineage>
        <taxon>Bacteria</taxon>
        <taxon>Bacillati</taxon>
        <taxon>Actinomycetota</taxon>
        <taxon>Actinomycetes</taxon>
        <taxon>Micrococcales</taxon>
        <taxon>Intrasporangiaceae</taxon>
        <taxon>Ornithinicoccus</taxon>
    </lineage>
</organism>
<comment type="caution">
    <text evidence="2">The sequence shown here is derived from an EMBL/GenBank/DDBJ whole genome shotgun (WGS) entry which is preliminary data.</text>
</comment>
<dbReference type="AlphaFoldDB" id="A0A542YWN4"/>
<keyword evidence="1" id="KW-0812">Transmembrane</keyword>
<evidence type="ECO:0000256" key="1">
    <source>
        <dbReference type="SAM" id="Phobius"/>
    </source>
</evidence>